<evidence type="ECO:0000313" key="10">
    <source>
        <dbReference type="EMBL" id="CAD7082563.1"/>
    </source>
</evidence>
<dbReference type="Gene3D" id="2.130.10.10">
    <property type="entry name" value="YVTN repeat-like/Quinoprotein amine dehydrogenase"/>
    <property type="match status" value="2"/>
</dbReference>
<dbReference type="EMBL" id="LR899010">
    <property type="protein sequence ID" value="CAD7082563.1"/>
    <property type="molecule type" value="Genomic_DNA"/>
</dbReference>
<dbReference type="FunFam" id="2.130.10.10:FF:000087">
    <property type="entry name" value="WD repeat-containing protein 26 homolog"/>
    <property type="match status" value="1"/>
</dbReference>
<dbReference type="PRINTS" id="PR00320">
    <property type="entry name" value="GPROTEINBRPT"/>
</dbReference>
<dbReference type="FunCoup" id="A0A7R8YRB9">
    <property type="interactions" value="1379"/>
</dbReference>
<name>A0A7R8YRB9_HERIL</name>
<dbReference type="PROSITE" id="PS50082">
    <property type="entry name" value="WD_REPEATS_2"/>
    <property type="match status" value="3"/>
</dbReference>
<evidence type="ECO:0000256" key="6">
    <source>
        <dbReference type="ARBA" id="ARBA00023128"/>
    </source>
</evidence>
<dbReference type="PANTHER" id="PTHR22838:SF0">
    <property type="entry name" value="WD REPEAT-CONTAINING PROTEIN 26"/>
    <property type="match status" value="1"/>
</dbReference>
<evidence type="ECO:0000313" key="11">
    <source>
        <dbReference type="Proteomes" id="UP000594454"/>
    </source>
</evidence>
<evidence type="ECO:0000256" key="5">
    <source>
        <dbReference type="ARBA" id="ARBA00022737"/>
    </source>
</evidence>
<keyword evidence="4 7" id="KW-0853">WD repeat</keyword>
<dbReference type="AlphaFoldDB" id="A0A7R8YRB9"/>
<dbReference type="SUPFAM" id="SSF50978">
    <property type="entry name" value="WD40 repeat-like"/>
    <property type="match status" value="1"/>
</dbReference>
<dbReference type="PROSITE" id="PS50896">
    <property type="entry name" value="LISH"/>
    <property type="match status" value="1"/>
</dbReference>
<dbReference type="InParanoid" id="A0A7R8YRB9"/>
<dbReference type="Pfam" id="PF00400">
    <property type="entry name" value="WD40"/>
    <property type="match status" value="4"/>
</dbReference>
<feature type="region of interest" description="Disordered" evidence="8">
    <location>
        <begin position="1"/>
        <end position="195"/>
    </location>
</feature>
<dbReference type="PROSITE" id="PS00678">
    <property type="entry name" value="WD_REPEATS_1"/>
    <property type="match status" value="1"/>
</dbReference>
<dbReference type="GO" id="GO:0034657">
    <property type="term" value="C:GID complex"/>
    <property type="evidence" value="ECO:0007669"/>
    <property type="project" value="TreeGrafter"/>
</dbReference>
<accession>A0A7R8YRB9</accession>
<protein>
    <recommendedName>
        <fullName evidence="9">CTLH domain-containing protein</fullName>
    </recommendedName>
</protein>
<feature type="compositionally biased region" description="Low complexity" evidence="8">
    <location>
        <begin position="72"/>
        <end position="87"/>
    </location>
</feature>
<evidence type="ECO:0000256" key="7">
    <source>
        <dbReference type="PROSITE-ProRule" id="PRU00221"/>
    </source>
</evidence>
<evidence type="ECO:0000256" key="4">
    <source>
        <dbReference type="ARBA" id="ARBA00022574"/>
    </source>
</evidence>
<evidence type="ECO:0000259" key="9">
    <source>
        <dbReference type="PROSITE" id="PS50897"/>
    </source>
</evidence>
<sequence>MVDLEPLGKIANVNSGPRTSDVPARILLTETNKKTAATGASAEDQPPRKKARKCLSVEEEAAFGSGTGRASGSGSAASSSGAAVDVVSADDHDENAASARAQHLKETSLQQTKADGKRAAQGAEEGDGPASTSAGPRQPEDANKNDSTMQQPGSNSAGNHSSEANGHAIDEERDSQNGATSNGFSEMTTPSRVHLDKTNQDIVRLVGQYLKSVGLDRSASLLMEESGCSLEHPAATKFREHVLSGNWTKADHDLRELDPLLDSKHANIPEMKFLLLEQKYLEFLEDGRPLDALHVLRNELTPLQHNINRVHQLSSYMMCSNNQDLYQRANWGGKGIVSRSQLMERLQTYLPPSVMLAPRRLRTLLTQAVELQTERCQWHDMAWETSLDNISLLTDHCCSVDGFPMQALQVLNDHCDEVWYCKFSPDGLKLATGSKDTTVIIWDVDPVKSVVKFRRTLEGHTYGVSFVDWSPDSKHLLVGGPEECPEIYLWNIEDEKMVVKMSHAMEDSLTCGVFNKDGTRFVTGGVRGQFYLCDLSGSILESWEGVRINGLAFRSDNKTVLAADTHHRIRAYIFDNPRVDYKVVQEQHPIMTFSINSADRLALLNIATQGLHLWDIENKCLVRRFQGVSQGNFTIYSCFGGVHESFIASGSEDNKVYIWHIKREEPLAKLTGHKKTVNCVSWNPVYPSMLASASDDGTIRIWGPKSHQLNHTSESDECSSCSSTSSWNMTS</sequence>
<keyword evidence="3" id="KW-0963">Cytoplasm</keyword>
<evidence type="ECO:0000256" key="2">
    <source>
        <dbReference type="ARBA" id="ARBA00004496"/>
    </source>
</evidence>
<dbReference type="SMART" id="SM00668">
    <property type="entry name" value="CTLH"/>
    <property type="match status" value="1"/>
</dbReference>
<dbReference type="Proteomes" id="UP000594454">
    <property type="component" value="Chromosome 2"/>
</dbReference>
<dbReference type="SMART" id="SM00320">
    <property type="entry name" value="WD40"/>
    <property type="match status" value="5"/>
</dbReference>
<evidence type="ECO:0000256" key="1">
    <source>
        <dbReference type="ARBA" id="ARBA00004173"/>
    </source>
</evidence>
<dbReference type="GO" id="GO:0043161">
    <property type="term" value="P:proteasome-mediated ubiquitin-dependent protein catabolic process"/>
    <property type="evidence" value="ECO:0007669"/>
    <property type="project" value="TreeGrafter"/>
</dbReference>
<dbReference type="PANTHER" id="PTHR22838">
    <property type="entry name" value="WD REPEAT PROTEIN 26-RELATED"/>
    <property type="match status" value="1"/>
</dbReference>
<evidence type="ECO:0000256" key="3">
    <source>
        <dbReference type="ARBA" id="ARBA00022490"/>
    </source>
</evidence>
<dbReference type="InterPro" id="IPR001680">
    <property type="entry name" value="WD40_rpt"/>
</dbReference>
<feature type="domain" description="CTLH" evidence="9">
    <location>
        <begin position="231"/>
        <end position="291"/>
    </location>
</feature>
<keyword evidence="5" id="KW-0677">Repeat</keyword>
<dbReference type="InterPro" id="IPR015943">
    <property type="entry name" value="WD40/YVTN_repeat-like_dom_sf"/>
</dbReference>
<dbReference type="InterPro" id="IPR019775">
    <property type="entry name" value="WD40_repeat_CS"/>
</dbReference>
<dbReference type="InterPro" id="IPR006594">
    <property type="entry name" value="LisH"/>
</dbReference>
<dbReference type="InterPro" id="IPR051350">
    <property type="entry name" value="WD_repeat-ST_regulator"/>
</dbReference>
<dbReference type="PROSITE" id="PS50294">
    <property type="entry name" value="WD_REPEATS_REGION"/>
    <property type="match status" value="2"/>
</dbReference>
<feature type="repeat" description="WD" evidence="7">
    <location>
        <begin position="670"/>
        <end position="712"/>
    </location>
</feature>
<dbReference type="InterPro" id="IPR020472">
    <property type="entry name" value="WD40_PAC1"/>
</dbReference>
<organism evidence="10 11">
    <name type="scientific">Hermetia illucens</name>
    <name type="common">Black soldier fly</name>
    <dbReference type="NCBI Taxonomy" id="343691"/>
    <lineage>
        <taxon>Eukaryota</taxon>
        <taxon>Metazoa</taxon>
        <taxon>Ecdysozoa</taxon>
        <taxon>Arthropoda</taxon>
        <taxon>Hexapoda</taxon>
        <taxon>Insecta</taxon>
        <taxon>Pterygota</taxon>
        <taxon>Neoptera</taxon>
        <taxon>Endopterygota</taxon>
        <taxon>Diptera</taxon>
        <taxon>Brachycera</taxon>
        <taxon>Stratiomyomorpha</taxon>
        <taxon>Stratiomyidae</taxon>
        <taxon>Hermetiinae</taxon>
        <taxon>Hermetia</taxon>
    </lineage>
</organism>
<dbReference type="Pfam" id="PF17814">
    <property type="entry name" value="LisH_TPL"/>
    <property type="match status" value="1"/>
</dbReference>
<gene>
    <name evidence="10" type="ORF">HERILL_LOCUS5586</name>
</gene>
<feature type="compositionally biased region" description="Polar residues" evidence="8">
    <location>
        <begin position="176"/>
        <end position="191"/>
    </location>
</feature>
<dbReference type="PROSITE" id="PS50897">
    <property type="entry name" value="CTLH"/>
    <property type="match status" value="1"/>
</dbReference>
<feature type="compositionally biased region" description="Polar residues" evidence="8">
    <location>
        <begin position="145"/>
        <end position="164"/>
    </location>
</feature>
<feature type="repeat" description="WD" evidence="7">
    <location>
        <begin position="645"/>
        <end position="669"/>
    </location>
</feature>
<dbReference type="GO" id="GO:0005739">
    <property type="term" value="C:mitochondrion"/>
    <property type="evidence" value="ECO:0007669"/>
    <property type="project" value="UniProtKB-SubCell"/>
</dbReference>
<reference evidence="10 11" key="1">
    <citation type="submission" date="2020-11" db="EMBL/GenBank/DDBJ databases">
        <authorList>
            <person name="Wallbank WR R."/>
            <person name="Pardo Diaz C."/>
            <person name="Kozak K."/>
            <person name="Martin S."/>
            <person name="Jiggins C."/>
            <person name="Moest M."/>
            <person name="Warren A I."/>
            <person name="Generalovic N T."/>
            <person name="Byers J.R.P. K."/>
            <person name="Montejo-Kovacevich G."/>
            <person name="Yen C E."/>
        </authorList>
    </citation>
    <scope>NUCLEOTIDE SEQUENCE [LARGE SCALE GENOMIC DNA]</scope>
</reference>
<feature type="repeat" description="WD" evidence="7">
    <location>
        <begin position="411"/>
        <end position="452"/>
    </location>
</feature>
<comment type="subcellular location">
    <subcellularLocation>
        <location evidence="2">Cytoplasm</location>
    </subcellularLocation>
    <subcellularLocation>
        <location evidence="1">Mitochondrion</location>
    </subcellularLocation>
</comment>
<dbReference type="InterPro" id="IPR036322">
    <property type="entry name" value="WD40_repeat_dom_sf"/>
</dbReference>
<keyword evidence="11" id="KW-1185">Reference proteome</keyword>
<dbReference type="SMART" id="SM00667">
    <property type="entry name" value="LisH"/>
    <property type="match status" value="1"/>
</dbReference>
<proteinExistence type="predicted"/>
<dbReference type="CDD" id="cd00200">
    <property type="entry name" value="WD40"/>
    <property type="match status" value="1"/>
</dbReference>
<evidence type="ECO:0000256" key="8">
    <source>
        <dbReference type="SAM" id="MobiDB-lite"/>
    </source>
</evidence>
<keyword evidence="6" id="KW-0496">Mitochondrion</keyword>
<dbReference type="InterPro" id="IPR006595">
    <property type="entry name" value="CTLH_C"/>
</dbReference>
<dbReference type="InterPro" id="IPR054532">
    <property type="entry name" value="TPL_SMU1_LisH-like"/>
</dbReference>
<dbReference type="OrthoDB" id="972532at2759"/>